<accession>U9TK79</accession>
<proteinExistence type="predicted"/>
<dbReference type="AlphaFoldDB" id="U9TK79"/>
<protein>
    <submittedName>
        <fullName evidence="1">Uncharacterized protein</fullName>
    </submittedName>
</protein>
<gene>
    <name evidence="1" type="ORF">GLOINDRAFT_31605</name>
</gene>
<organism evidence="1">
    <name type="scientific">Rhizophagus irregularis (strain DAOM 181602 / DAOM 197198 / MUCL 43194)</name>
    <name type="common">Arbuscular mycorrhizal fungus</name>
    <name type="synonym">Glomus intraradices</name>
    <dbReference type="NCBI Taxonomy" id="747089"/>
    <lineage>
        <taxon>Eukaryota</taxon>
        <taxon>Fungi</taxon>
        <taxon>Fungi incertae sedis</taxon>
        <taxon>Mucoromycota</taxon>
        <taxon>Glomeromycotina</taxon>
        <taxon>Glomeromycetes</taxon>
        <taxon>Glomerales</taxon>
        <taxon>Glomeraceae</taxon>
        <taxon>Rhizophagus</taxon>
    </lineage>
</organism>
<dbReference type="HOGENOM" id="CLU_2905294_0_0_1"/>
<evidence type="ECO:0000313" key="1">
    <source>
        <dbReference type="EMBL" id="ESA08525.1"/>
    </source>
</evidence>
<name>U9TK79_RHIID</name>
<dbReference type="EMBL" id="KI289095">
    <property type="protein sequence ID" value="ESA08525.1"/>
    <property type="molecule type" value="Genomic_DNA"/>
</dbReference>
<reference evidence="1" key="1">
    <citation type="submission" date="2013-07" db="EMBL/GenBank/DDBJ databases">
        <title>The genome of an arbuscular mycorrhizal fungus provides insights into the evolution of the oldest plant symbiosis.</title>
        <authorList>
            <consortium name="DOE Joint Genome Institute"/>
            <person name="Tisserant E."/>
            <person name="Malbreil M."/>
            <person name="Kuo A."/>
            <person name="Kohler A."/>
            <person name="Symeonidi A."/>
            <person name="Balestrini R."/>
            <person name="Charron P."/>
            <person name="Duensing N."/>
            <person name="Frei-dit-Frey N."/>
            <person name="Gianinazzi-Pearson V."/>
            <person name="Gilbert B."/>
            <person name="Handa Y."/>
            <person name="Hijri M."/>
            <person name="Kaul R."/>
            <person name="Kawaguchi M."/>
            <person name="Krajinski F."/>
            <person name="Lammers P."/>
            <person name="Lapierre D."/>
            <person name="Masclaux F.G."/>
            <person name="Murat C."/>
            <person name="Morin E."/>
            <person name="Ndikumana S."/>
            <person name="Pagni M."/>
            <person name="Petitpierre D."/>
            <person name="Requena N."/>
            <person name="Rosikiewicz P."/>
            <person name="Riley R."/>
            <person name="Saito K."/>
            <person name="San Clemente H."/>
            <person name="Shapiro H."/>
            <person name="van Tuinen D."/>
            <person name="Becard G."/>
            <person name="Bonfante P."/>
            <person name="Paszkowski U."/>
            <person name="Shachar-Hill Y."/>
            <person name="Young J.P."/>
            <person name="Sanders I.R."/>
            <person name="Henrissat B."/>
            <person name="Rensing S.A."/>
            <person name="Grigoriev I.V."/>
            <person name="Corradi N."/>
            <person name="Roux C."/>
            <person name="Martin F."/>
        </authorList>
    </citation>
    <scope>NUCLEOTIDE SEQUENCE</scope>
    <source>
        <strain evidence="1">DAOM 197198</strain>
    </source>
</reference>
<sequence>MSHETRTDEKPPFVHKFFFTSNNSRRKPPKLCPDCKETSDCVKNFCSKSSTPTSVLPTSSRD</sequence>